<dbReference type="GO" id="GO:0016740">
    <property type="term" value="F:transferase activity"/>
    <property type="evidence" value="ECO:0007669"/>
    <property type="project" value="UniProtKB-KW"/>
</dbReference>
<evidence type="ECO:0000313" key="1">
    <source>
        <dbReference type="EMBL" id="MBC8199149.1"/>
    </source>
</evidence>
<comment type="caution">
    <text evidence="1">The sequence shown here is derived from an EMBL/GenBank/DDBJ whole genome shotgun (WGS) entry which is preliminary data.</text>
</comment>
<dbReference type="Gene3D" id="2.160.10.10">
    <property type="entry name" value="Hexapeptide repeat proteins"/>
    <property type="match status" value="2"/>
</dbReference>
<organism evidence="1 2">
    <name type="scientific">Candidatus Desulfaltia bathyphila</name>
    <dbReference type="NCBI Taxonomy" id="2841697"/>
    <lineage>
        <taxon>Bacteria</taxon>
        <taxon>Pseudomonadati</taxon>
        <taxon>Thermodesulfobacteriota</taxon>
        <taxon>Desulfobacteria</taxon>
        <taxon>Desulfobacterales</taxon>
        <taxon>Desulfobacterales incertae sedis</taxon>
        <taxon>Candidatus Desulfaltia</taxon>
    </lineage>
</organism>
<protein>
    <submittedName>
        <fullName evidence="1">Transferase</fullName>
    </submittedName>
</protein>
<keyword evidence="1" id="KW-0808">Transferase</keyword>
<sequence>MKHLEKLIRQIASRINTILLKHGFDADLHIRKCIPLDKLNKFYAFYGITSFHPPGFYFRHSNLAGSYFLGKCSVENSILYKSDIRGDELKAKGDIFHHQGSDIVMYDDEVIRIKGSFLIKTLVHNFSHNPDNLEEFLILSTVSMHYANIHGSPVEGSFLGPFSTIDLTSLHNCVVGAYAYLQAGEVSNKLIKPGQIRVSNGDMFDFSYRFSSKALDNYISSEPGKRPRGIFIDFIENRKKDFQNLFDVVYLKTSDKIPDSASVNRYAVIKGETHIGENVLVAQRAYLENAWLGKGANAQENCYIINSRLAGSNVTAHGAKIIHARLGNKVFVGFNSFLQGRADYPLTVGKETIIMPHTIIDLQEPLNIPPGHLVWGLIKKQKDLKKHSISLVELSMINGELTRGLMHFKGSGSAFVNAFQDRIEHILAANGAYFDGRKNKGHAQMERNISFNIIQPYPRGPLEGLYPTIAIHS</sequence>
<name>A0A8J6N2X6_9BACT</name>
<dbReference type="EMBL" id="JACNLL010000037">
    <property type="protein sequence ID" value="MBC8199149.1"/>
    <property type="molecule type" value="Genomic_DNA"/>
</dbReference>
<reference evidence="1 2" key="1">
    <citation type="submission" date="2020-08" db="EMBL/GenBank/DDBJ databases">
        <title>Bridging the membrane lipid divide: bacteria of the FCB group superphylum have the potential to synthesize archaeal ether lipids.</title>
        <authorList>
            <person name="Villanueva L."/>
            <person name="Von Meijenfeldt F.A.B."/>
            <person name="Westbye A.B."/>
            <person name="Yadav S."/>
            <person name="Hopmans E.C."/>
            <person name="Dutilh B.E."/>
            <person name="Sinninghe Damste J.S."/>
        </authorList>
    </citation>
    <scope>NUCLEOTIDE SEQUENCE [LARGE SCALE GENOMIC DNA]</scope>
    <source>
        <strain evidence="1">NIOZ-UU82</strain>
    </source>
</reference>
<dbReference type="AlphaFoldDB" id="A0A8J6N2X6"/>
<dbReference type="InterPro" id="IPR040730">
    <property type="entry name" value="Hexapep_loop"/>
</dbReference>
<proteinExistence type="predicted"/>
<accession>A0A8J6N2X6</accession>
<dbReference type="SUPFAM" id="SSF51161">
    <property type="entry name" value="Trimeric LpxA-like enzymes"/>
    <property type="match status" value="1"/>
</dbReference>
<gene>
    <name evidence="1" type="ORF">H8E80_03765</name>
</gene>
<dbReference type="InterPro" id="IPR011004">
    <property type="entry name" value="Trimer_LpxA-like_sf"/>
</dbReference>
<dbReference type="Pfam" id="PF18776">
    <property type="entry name" value="Hexapep_loop"/>
    <property type="match status" value="1"/>
</dbReference>
<evidence type="ECO:0000313" key="2">
    <source>
        <dbReference type="Proteomes" id="UP000603545"/>
    </source>
</evidence>
<dbReference type="Proteomes" id="UP000603545">
    <property type="component" value="Unassembled WGS sequence"/>
</dbReference>